<evidence type="ECO:0000256" key="6">
    <source>
        <dbReference type="ARBA" id="ARBA00023136"/>
    </source>
</evidence>
<keyword evidence="3" id="KW-0132">Cell division</keyword>
<dbReference type="Proteomes" id="UP000831151">
    <property type="component" value="Chromosome"/>
</dbReference>
<evidence type="ECO:0000256" key="3">
    <source>
        <dbReference type="ARBA" id="ARBA00022618"/>
    </source>
</evidence>
<keyword evidence="11" id="KW-1185">Reference proteome</keyword>
<dbReference type="GO" id="GO:0051301">
    <property type="term" value="P:cell division"/>
    <property type="evidence" value="ECO:0007669"/>
    <property type="project" value="UniProtKB-KW"/>
</dbReference>
<proteinExistence type="predicted"/>
<dbReference type="Pfam" id="PF08478">
    <property type="entry name" value="POTRA_1"/>
    <property type="match status" value="1"/>
</dbReference>
<feature type="transmembrane region" description="Helical" evidence="8">
    <location>
        <begin position="23"/>
        <end position="42"/>
    </location>
</feature>
<dbReference type="RefSeq" id="WP_249242254.1">
    <property type="nucleotide sequence ID" value="NZ_CP096649.1"/>
</dbReference>
<evidence type="ECO:0000313" key="11">
    <source>
        <dbReference type="Proteomes" id="UP000831151"/>
    </source>
</evidence>
<dbReference type="Gene3D" id="3.10.20.310">
    <property type="entry name" value="membrane protein fhac"/>
    <property type="match status" value="1"/>
</dbReference>
<evidence type="ECO:0000256" key="8">
    <source>
        <dbReference type="SAM" id="Phobius"/>
    </source>
</evidence>
<evidence type="ECO:0000256" key="5">
    <source>
        <dbReference type="ARBA" id="ARBA00022989"/>
    </source>
</evidence>
<dbReference type="InterPro" id="IPR013685">
    <property type="entry name" value="POTRA_FtsQ_type"/>
</dbReference>
<comment type="subcellular location">
    <subcellularLocation>
        <location evidence="1">Membrane</location>
    </subcellularLocation>
</comment>
<reference evidence="10" key="1">
    <citation type="submission" date="2022-04" db="EMBL/GenBank/DDBJ databases">
        <title>Complete genome sequences of Ezakiella coagulans and Fenollaria massiliensis.</title>
        <authorList>
            <person name="France M.T."/>
            <person name="Clifford J."/>
            <person name="Narina S."/>
            <person name="Rutt L."/>
            <person name="Ravel J."/>
        </authorList>
    </citation>
    <scope>NUCLEOTIDE SEQUENCE</scope>
    <source>
        <strain evidence="10">C0061C2</strain>
    </source>
</reference>
<keyword evidence="5 8" id="KW-1133">Transmembrane helix</keyword>
<dbReference type="GO" id="GO:0005886">
    <property type="term" value="C:plasma membrane"/>
    <property type="evidence" value="ECO:0007669"/>
    <property type="project" value="TreeGrafter"/>
</dbReference>
<dbReference type="PROSITE" id="PS51779">
    <property type="entry name" value="POTRA"/>
    <property type="match status" value="1"/>
</dbReference>
<keyword evidence="6 8" id="KW-0472">Membrane</keyword>
<feature type="domain" description="POTRA" evidence="9">
    <location>
        <begin position="47"/>
        <end position="115"/>
    </location>
</feature>
<organism evidence="10 11">
    <name type="scientific">Fenollaria massiliensis</name>
    <dbReference type="NCBI Taxonomy" id="938288"/>
    <lineage>
        <taxon>Bacteria</taxon>
        <taxon>Bacillati</taxon>
        <taxon>Bacillota</taxon>
        <taxon>Clostridia</taxon>
        <taxon>Eubacteriales</taxon>
        <taxon>Fenollaria</taxon>
    </lineage>
</organism>
<dbReference type="KEGG" id="fms:M1R53_05330"/>
<evidence type="ECO:0000313" key="10">
    <source>
        <dbReference type="EMBL" id="UQK58664.1"/>
    </source>
</evidence>
<keyword evidence="4 8" id="KW-0812">Transmembrane</keyword>
<evidence type="ECO:0000256" key="7">
    <source>
        <dbReference type="ARBA" id="ARBA00023306"/>
    </source>
</evidence>
<keyword evidence="2" id="KW-1003">Cell membrane</keyword>
<evidence type="ECO:0000256" key="2">
    <source>
        <dbReference type="ARBA" id="ARBA00022475"/>
    </source>
</evidence>
<dbReference type="PANTHER" id="PTHR37820:SF1">
    <property type="entry name" value="CELL DIVISION PROTEIN FTSQ"/>
    <property type="match status" value="1"/>
</dbReference>
<dbReference type="InterPro" id="IPR005548">
    <property type="entry name" value="Cell_div_FtsQ/DivIB_C"/>
</dbReference>
<gene>
    <name evidence="10" type="ORF">M1R53_05330</name>
</gene>
<dbReference type="Pfam" id="PF03799">
    <property type="entry name" value="FtsQ_DivIB_C"/>
    <property type="match status" value="1"/>
</dbReference>
<dbReference type="PANTHER" id="PTHR37820">
    <property type="entry name" value="CELL DIVISION PROTEIN DIVIB"/>
    <property type="match status" value="1"/>
</dbReference>
<evidence type="ECO:0000256" key="4">
    <source>
        <dbReference type="ARBA" id="ARBA00022692"/>
    </source>
</evidence>
<evidence type="ECO:0000256" key="1">
    <source>
        <dbReference type="ARBA" id="ARBA00004370"/>
    </source>
</evidence>
<accession>A0A9E7DIK4</accession>
<dbReference type="InterPro" id="IPR050487">
    <property type="entry name" value="FtsQ_DivIB"/>
</dbReference>
<name>A0A9E7DIK4_9FIRM</name>
<protein>
    <submittedName>
        <fullName evidence="10">FtsQ-type POTRA domain-containing protein</fullName>
    </submittedName>
</protein>
<dbReference type="InterPro" id="IPR034746">
    <property type="entry name" value="POTRA"/>
</dbReference>
<evidence type="ECO:0000259" key="9">
    <source>
        <dbReference type="PROSITE" id="PS51779"/>
    </source>
</evidence>
<dbReference type="EMBL" id="CP096649">
    <property type="protein sequence ID" value="UQK58664.1"/>
    <property type="molecule type" value="Genomic_DNA"/>
</dbReference>
<dbReference type="AlphaFoldDB" id="A0A9E7DIK4"/>
<keyword evidence="7" id="KW-0131">Cell cycle</keyword>
<sequence>MEPMSKKDIRRNRIRRQRQRRRSLMRFFVISVIVFAFILFIFNTKLFGLKHIKVVGNKNLSADNIIKASELEIGENILKQSLTEAKAKIKTNPYVDDVHLSRSSKDTVTIEVKERLIAAEFFSDSKYIYIDDKGTVLENSTSYKEGYPLIKNFDKTHLEQGENFYNTEVGASLEELITEISANNLVKDIKTIEKNADLEVSMNYRSGLVVQLGELKDIRYKMKVLNEIMTKLKDKGQVPKMIMFNKGKAPVVVLDTGE</sequence>